<accession>A0ABW3T257</accession>
<proteinExistence type="predicted"/>
<dbReference type="Proteomes" id="UP001597216">
    <property type="component" value="Unassembled WGS sequence"/>
</dbReference>
<dbReference type="RefSeq" id="WP_377353710.1">
    <property type="nucleotide sequence ID" value="NZ_JBHTLQ010000024.1"/>
</dbReference>
<evidence type="ECO:0008006" key="5">
    <source>
        <dbReference type="Google" id="ProtNLM"/>
    </source>
</evidence>
<gene>
    <name evidence="3" type="ORF">ACFQ27_11720</name>
</gene>
<evidence type="ECO:0000313" key="4">
    <source>
        <dbReference type="Proteomes" id="UP001597216"/>
    </source>
</evidence>
<name>A0ABW3T257_9CAUL</name>
<feature type="chain" id="PRO_5045418791" description="Right-handed parallel beta-helix repeat-containing protein" evidence="2">
    <location>
        <begin position="29"/>
        <end position="477"/>
    </location>
</feature>
<reference evidence="4" key="1">
    <citation type="journal article" date="2019" name="Int. J. Syst. Evol. Microbiol.">
        <title>The Global Catalogue of Microorganisms (GCM) 10K type strain sequencing project: providing services to taxonomists for standard genome sequencing and annotation.</title>
        <authorList>
            <consortium name="The Broad Institute Genomics Platform"/>
            <consortium name="The Broad Institute Genome Sequencing Center for Infectious Disease"/>
            <person name="Wu L."/>
            <person name="Ma J."/>
        </authorList>
    </citation>
    <scope>NUCLEOTIDE SEQUENCE [LARGE SCALE GENOMIC DNA]</scope>
    <source>
        <strain evidence="4">CCUG 55074</strain>
    </source>
</reference>
<organism evidence="3 4">
    <name type="scientific">Phenylobacterium conjunctum</name>
    <dbReference type="NCBI Taxonomy" id="1298959"/>
    <lineage>
        <taxon>Bacteria</taxon>
        <taxon>Pseudomonadati</taxon>
        <taxon>Pseudomonadota</taxon>
        <taxon>Alphaproteobacteria</taxon>
        <taxon>Caulobacterales</taxon>
        <taxon>Caulobacteraceae</taxon>
        <taxon>Phenylobacterium</taxon>
    </lineage>
</organism>
<feature type="compositionally biased region" description="Low complexity" evidence="1">
    <location>
        <begin position="448"/>
        <end position="477"/>
    </location>
</feature>
<dbReference type="EMBL" id="JBHTLQ010000024">
    <property type="protein sequence ID" value="MFD1191249.1"/>
    <property type="molecule type" value="Genomic_DNA"/>
</dbReference>
<keyword evidence="4" id="KW-1185">Reference proteome</keyword>
<evidence type="ECO:0000313" key="3">
    <source>
        <dbReference type="EMBL" id="MFD1191249.1"/>
    </source>
</evidence>
<keyword evidence="2" id="KW-0732">Signal</keyword>
<comment type="caution">
    <text evidence="3">The sequence shown here is derived from an EMBL/GenBank/DDBJ whole genome shotgun (WGS) entry which is preliminary data.</text>
</comment>
<sequence length="477" mass="48827">MTRPLLNAFLALSLVFAAGLVAPAPALAAADARVDALIRPCFGVLTDPTLSTRCKPAKRKGGGGGPPPLRPPPTFIDCAYARPGQISDAIARNFDGVTITLTSSNGRACEESVVINRPARIVGDLRGPVRFDRPLLKAPPGAPCIRIAPSVWVSLENLTIAQYEGGSAPCILGQSDELTLGNVNLAYSGSGGGVVLPGDSRLTLADSRIVARSQEAAVAVRGRLRISNSTIGAAVVGLKAAPTEDAQIDGLELVRLDDWTGSRRSAASAGLVLADIAANDLIEIRGLEVTGFSRGAYVAGAGEVAFTAPVVRSADWALLVEGPSTRIARAQLSAAEVGVYAAAGTTYVAGANIQGVMRSGIFAERGAQVRGVDNVVYASKDGCAALKTGFFDGALTCRNWYEAPELGGVKGQPSLPTFDSFRAVLDDEQNVRATQLQGGPDLQGGPGIAAPLPGAPVRPSNSGPSSSSGVSPGGVSK</sequence>
<protein>
    <recommendedName>
        <fullName evidence="5">Right-handed parallel beta-helix repeat-containing protein</fullName>
    </recommendedName>
</protein>
<feature type="signal peptide" evidence="2">
    <location>
        <begin position="1"/>
        <end position="28"/>
    </location>
</feature>
<evidence type="ECO:0000256" key="2">
    <source>
        <dbReference type="SAM" id="SignalP"/>
    </source>
</evidence>
<evidence type="ECO:0000256" key="1">
    <source>
        <dbReference type="SAM" id="MobiDB-lite"/>
    </source>
</evidence>
<feature type="region of interest" description="Disordered" evidence="1">
    <location>
        <begin position="435"/>
        <end position="477"/>
    </location>
</feature>